<dbReference type="Proteomes" id="UP000570595">
    <property type="component" value="Unassembled WGS sequence"/>
</dbReference>
<dbReference type="Gene3D" id="2.40.70.10">
    <property type="entry name" value="Acid Proteases"/>
    <property type="match status" value="1"/>
</dbReference>
<evidence type="ECO:0008006" key="5">
    <source>
        <dbReference type="Google" id="ProtNLM"/>
    </source>
</evidence>
<comment type="caution">
    <text evidence="1">The sequence shown here is derived from an EMBL/GenBank/DDBJ whole genome shotgun (WGS) entry which is preliminary data.</text>
</comment>
<dbReference type="InterPro" id="IPR021109">
    <property type="entry name" value="Peptidase_aspartic_dom_sf"/>
</dbReference>
<protein>
    <recommendedName>
        <fullName evidence="5">Peptidase A1 domain-containing protein</fullName>
    </recommendedName>
</protein>
<evidence type="ECO:0000313" key="3">
    <source>
        <dbReference type="Proteomes" id="UP000570595"/>
    </source>
</evidence>
<dbReference type="EMBL" id="JABANN010000221">
    <property type="protein sequence ID" value="KAF4665836.1"/>
    <property type="molecule type" value="Genomic_DNA"/>
</dbReference>
<name>A0A7J6LNC8_PEROL</name>
<dbReference type="AlphaFoldDB" id="A0A7J6LNC8"/>
<sequence>MQNESNTKYVFPFEHDITFRRAYSTARVSSVKLFDAEGNLLTREVPYPKQPGSFMTLIDTGSNNFGLPMNLQDSIVKVLEKEFKGRDNTTRIARMWRHHRNGFLYIKKVFDYLPVIGLRLDDKPDSAAVKIHPKHYCQNAGTEEVAVFVRYSTVSVLGTPLFRAYRVHVDYTNHKIALLKN</sequence>
<proteinExistence type="predicted"/>
<reference evidence="3 4" key="1">
    <citation type="submission" date="2020-04" db="EMBL/GenBank/DDBJ databases">
        <title>Perkinsus olseni comparative genomics.</title>
        <authorList>
            <person name="Bogema D.R."/>
        </authorList>
    </citation>
    <scope>NUCLEOTIDE SEQUENCE [LARGE SCALE GENOMIC DNA]</scope>
    <source>
        <strain evidence="1">ATCC PRA-179</strain>
        <strain evidence="2">ATCC PRA-31</strain>
    </source>
</reference>
<evidence type="ECO:0000313" key="4">
    <source>
        <dbReference type="Proteomes" id="UP000572268"/>
    </source>
</evidence>
<dbReference type="EMBL" id="JABAHT010000220">
    <property type="protein sequence ID" value="KAF4660754.1"/>
    <property type="molecule type" value="Genomic_DNA"/>
</dbReference>
<organism evidence="1 3">
    <name type="scientific">Perkinsus olseni</name>
    <name type="common">Perkinsus atlanticus</name>
    <dbReference type="NCBI Taxonomy" id="32597"/>
    <lineage>
        <taxon>Eukaryota</taxon>
        <taxon>Sar</taxon>
        <taxon>Alveolata</taxon>
        <taxon>Perkinsozoa</taxon>
        <taxon>Perkinsea</taxon>
        <taxon>Perkinsida</taxon>
        <taxon>Perkinsidae</taxon>
        <taxon>Perkinsus</taxon>
    </lineage>
</organism>
<evidence type="ECO:0000313" key="2">
    <source>
        <dbReference type="EMBL" id="KAF4665836.1"/>
    </source>
</evidence>
<dbReference type="SUPFAM" id="SSF50630">
    <property type="entry name" value="Acid proteases"/>
    <property type="match status" value="1"/>
</dbReference>
<accession>A0A7J6LNC8</accession>
<gene>
    <name evidence="2" type="ORF">FOL46_003450</name>
    <name evidence="1" type="ORF">FOZ61_003806</name>
</gene>
<dbReference type="Proteomes" id="UP000572268">
    <property type="component" value="Unassembled WGS sequence"/>
</dbReference>
<evidence type="ECO:0000313" key="1">
    <source>
        <dbReference type="EMBL" id="KAF4660754.1"/>
    </source>
</evidence>